<dbReference type="GO" id="GO:0006412">
    <property type="term" value="P:translation"/>
    <property type="evidence" value="ECO:0007669"/>
    <property type="project" value="InterPro"/>
</dbReference>
<dbReference type="GO" id="GO:0005840">
    <property type="term" value="C:ribosome"/>
    <property type="evidence" value="ECO:0007669"/>
    <property type="project" value="UniProtKB-KW"/>
</dbReference>
<dbReference type="CDD" id="cd06089">
    <property type="entry name" value="KOW_RPL26"/>
    <property type="match status" value="1"/>
</dbReference>
<dbReference type="InterPro" id="IPR008991">
    <property type="entry name" value="Translation_prot_SH3-like_sf"/>
</dbReference>
<dbReference type="NCBIfam" id="TIGR01079">
    <property type="entry name" value="rplX_bact"/>
    <property type="match status" value="1"/>
</dbReference>
<evidence type="ECO:0000256" key="3">
    <source>
        <dbReference type="ARBA" id="ARBA00022980"/>
    </source>
</evidence>
<proteinExistence type="inferred from homology"/>
<feature type="domain" description="Large ribosomal subunit protein uL24 C-terminal" evidence="6">
    <location>
        <begin position="40"/>
        <end position="73"/>
    </location>
</feature>
<sequence>MKFKIKQGNKVQIISGKHKGEYSIIYSINKMSKQLILKNINIKTKHIKYKKIKKKGYIKKIEGPIHFSNIKII</sequence>
<geneLocation type="plastid" evidence="7"/>
<evidence type="ECO:0000313" key="7">
    <source>
        <dbReference type="EMBL" id="AZL88005.1"/>
    </source>
</evidence>
<keyword evidence="3 7" id="KW-0689">Ribosomal protein</keyword>
<dbReference type="AlphaFoldDB" id="A0A3S8UVY2"/>
<dbReference type="InterPro" id="IPR003256">
    <property type="entry name" value="Ribosomal_uL24"/>
</dbReference>
<evidence type="ECO:0000256" key="4">
    <source>
        <dbReference type="ARBA" id="ARBA00023274"/>
    </source>
</evidence>
<dbReference type="InterPro" id="IPR041988">
    <property type="entry name" value="Ribosomal_uL24_KOW"/>
</dbReference>
<accession>A0A3S8UVY2</accession>
<dbReference type="Pfam" id="PF17136">
    <property type="entry name" value="ribosomal_L24"/>
    <property type="match status" value="1"/>
</dbReference>
<keyword evidence="4" id="KW-0687">Ribonucleoprotein</keyword>
<comment type="function">
    <text evidence="1">One of two assembly initiator proteins, it binds directly to the 5'-end of the 23S rRNA, where it nucleates assembly of the 50S subunit.</text>
</comment>
<dbReference type="GO" id="GO:0003735">
    <property type="term" value="F:structural constituent of ribosome"/>
    <property type="evidence" value="ECO:0007669"/>
    <property type="project" value="InterPro"/>
</dbReference>
<dbReference type="InterPro" id="IPR014722">
    <property type="entry name" value="Rib_uL2_dom2"/>
</dbReference>
<organism evidence="7">
    <name type="scientific">Harveyella mirabilis</name>
    <dbReference type="NCBI Taxonomy" id="282355"/>
    <lineage>
        <taxon>Eukaryota</taxon>
        <taxon>Rhodophyta</taxon>
        <taxon>Florideophyceae</taxon>
        <taxon>Rhodymeniophycidae</taxon>
        <taxon>Gigartinales</taxon>
        <taxon>Choreocolacaceae</taxon>
        <taxon>Harveyella</taxon>
    </lineage>
</organism>
<evidence type="ECO:0000256" key="5">
    <source>
        <dbReference type="ARBA" id="ARBA00035282"/>
    </source>
</evidence>
<evidence type="ECO:0000256" key="1">
    <source>
        <dbReference type="ARBA" id="ARBA00004072"/>
    </source>
</evidence>
<name>A0A3S8UVY2_9FLOR</name>
<keyword evidence="7" id="KW-0934">Plastid</keyword>
<gene>
    <name evidence="7" type="primary">rpl24</name>
</gene>
<dbReference type="EMBL" id="MK039118">
    <property type="protein sequence ID" value="AZL88005.1"/>
    <property type="molecule type" value="Genomic_DNA"/>
</dbReference>
<dbReference type="PANTHER" id="PTHR12903">
    <property type="entry name" value="MITOCHONDRIAL RIBOSOMAL PROTEIN L24"/>
    <property type="match status" value="1"/>
</dbReference>
<evidence type="ECO:0000256" key="2">
    <source>
        <dbReference type="ARBA" id="ARBA00010618"/>
    </source>
</evidence>
<dbReference type="GO" id="GO:1990904">
    <property type="term" value="C:ribonucleoprotein complex"/>
    <property type="evidence" value="ECO:0007669"/>
    <property type="project" value="UniProtKB-KW"/>
</dbReference>
<evidence type="ECO:0000259" key="6">
    <source>
        <dbReference type="Pfam" id="PF17136"/>
    </source>
</evidence>
<comment type="similarity">
    <text evidence="2">Belongs to the universal ribosomal protein uL24 family.</text>
</comment>
<dbReference type="InterPro" id="IPR057264">
    <property type="entry name" value="Ribosomal_uL24_C"/>
</dbReference>
<dbReference type="SUPFAM" id="SSF50104">
    <property type="entry name" value="Translation proteins SH3-like domain"/>
    <property type="match status" value="1"/>
</dbReference>
<dbReference type="Gene3D" id="2.30.30.30">
    <property type="match status" value="1"/>
</dbReference>
<dbReference type="GO" id="GO:0003723">
    <property type="term" value="F:RNA binding"/>
    <property type="evidence" value="ECO:0007669"/>
    <property type="project" value="InterPro"/>
</dbReference>
<protein>
    <recommendedName>
        <fullName evidence="5">Large ribosomal subunit protein uL24c</fullName>
    </recommendedName>
</protein>
<reference evidence="7" key="1">
    <citation type="journal article" date="2018" name="J. Phycol.">
        <title>Molecular phylogenetics supports a clade of red algal parasites retaining native plastids: taxonomy and terminology revised.</title>
        <authorList>
            <person name="Salomaki E.D."/>
            <person name="Lane C.E."/>
        </authorList>
    </citation>
    <scope>NUCLEOTIDE SEQUENCE</scope>
</reference>